<evidence type="ECO:0000256" key="3">
    <source>
        <dbReference type="SAM" id="MobiDB-lite"/>
    </source>
</evidence>
<evidence type="ECO:0000256" key="2">
    <source>
        <dbReference type="ARBA" id="ARBA00022801"/>
    </source>
</evidence>
<reference evidence="5 6" key="1">
    <citation type="submission" date="2011-02" db="EMBL/GenBank/DDBJ databases">
        <title>The Genome Sequence of Mortierella verticillata NRRL 6337.</title>
        <authorList>
            <consortium name="The Broad Institute Genome Sequencing Platform"/>
            <person name="Russ C."/>
            <person name="Cuomo C."/>
            <person name="Burger G."/>
            <person name="Gray M.W."/>
            <person name="Holland P.W.H."/>
            <person name="King N."/>
            <person name="Lang F.B.F."/>
            <person name="Roger A.J."/>
            <person name="Ruiz-Trillo I."/>
            <person name="Young S.K."/>
            <person name="Zeng Q."/>
            <person name="Gargeya S."/>
            <person name="Alvarado L."/>
            <person name="Berlin A."/>
            <person name="Chapman S.B."/>
            <person name="Chen Z."/>
            <person name="Freedman E."/>
            <person name="Gellesch M."/>
            <person name="Goldberg J."/>
            <person name="Griggs A."/>
            <person name="Gujja S."/>
            <person name="Heilman E."/>
            <person name="Heiman D."/>
            <person name="Howarth C."/>
            <person name="Mehta T."/>
            <person name="Neiman D."/>
            <person name="Pearson M."/>
            <person name="Roberts A."/>
            <person name="Saif S."/>
            <person name="Shea T."/>
            <person name="Shenoy N."/>
            <person name="Sisk P."/>
            <person name="Stolte C."/>
            <person name="Sykes S."/>
            <person name="White J."/>
            <person name="Yandava C."/>
            <person name="Haas B."/>
            <person name="Nusbaum C."/>
            <person name="Birren B."/>
        </authorList>
    </citation>
    <scope>NUCLEOTIDE SEQUENCE [LARGE SCALE GENOMIC DNA]</scope>
    <source>
        <strain evidence="5 6">NRRL 6337</strain>
    </source>
</reference>
<dbReference type="InterPro" id="IPR050248">
    <property type="entry name" value="Polysacc_deacetylase_ArnD"/>
</dbReference>
<dbReference type="PANTHER" id="PTHR10587">
    <property type="entry name" value="GLYCOSYL TRANSFERASE-RELATED"/>
    <property type="match status" value="1"/>
</dbReference>
<evidence type="ECO:0000259" key="4">
    <source>
        <dbReference type="PROSITE" id="PS51677"/>
    </source>
</evidence>
<evidence type="ECO:0000313" key="5">
    <source>
        <dbReference type="EMBL" id="KFH63154.1"/>
    </source>
</evidence>
<protein>
    <recommendedName>
        <fullName evidence="4">NodB homology domain-containing protein</fullName>
    </recommendedName>
</protein>
<dbReference type="EMBL" id="KN042429">
    <property type="protein sequence ID" value="KFH63154.1"/>
    <property type="molecule type" value="Genomic_DNA"/>
</dbReference>
<sequence>MNAAIYPIKDVTPDVNSPQVQAWISEIDWSKVPNIPVAPQHPEVKHFPLCPPQGQENKAACWWSCAGCVAKTDVVTCPDSNSWGLTYDDGPSPATRSMMQHLSEKQLTATFFIVGSRVLEYPDILRDQVAQGHHLGMHTWSHAGLTTLTNHQIVAEIKWTEKIIRDVTGLTMKYVRPPYGDTDNRVREILRQMGYTTVIWTVGWDTNDWRMLQHQVQEAEVIQNFKNVVERVQSIRSQSGKACGPITLEHDLSEDTIQLSKKLIPLGQAKGLKPMNLAMCLNDNTPYQHGSKLGPGGAKQKSNGGDSTGMARGMAGMEDADFGSDASSKGPSGSGATSEGRWKLCGLKLVMAYAAVGLAAVASAMLSV</sequence>
<gene>
    <name evidence="5" type="ORF">MVEG_11191</name>
</gene>
<organism evidence="5 6">
    <name type="scientific">Podila verticillata NRRL 6337</name>
    <dbReference type="NCBI Taxonomy" id="1069443"/>
    <lineage>
        <taxon>Eukaryota</taxon>
        <taxon>Fungi</taxon>
        <taxon>Fungi incertae sedis</taxon>
        <taxon>Mucoromycota</taxon>
        <taxon>Mortierellomycotina</taxon>
        <taxon>Mortierellomycetes</taxon>
        <taxon>Mortierellales</taxon>
        <taxon>Mortierellaceae</taxon>
        <taxon>Podila</taxon>
    </lineage>
</organism>
<dbReference type="GO" id="GO:0016020">
    <property type="term" value="C:membrane"/>
    <property type="evidence" value="ECO:0007669"/>
    <property type="project" value="TreeGrafter"/>
</dbReference>
<dbReference type="GO" id="GO:0005975">
    <property type="term" value="P:carbohydrate metabolic process"/>
    <property type="evidence" value="ECO:0007669"/>
    <property type="project" value="InterPro"/>
</dbReference>
<dbReference type="PROSITE" id="PS51677">
    <property type="entry name" value="NODB"/>
    <property type="match status" value="1"/>
</dbReference>
<dbReference type="GO" id="GO:0009272">
    <property type="term" value="P:fungal-type cell wall biogenesis"/>
    <property type="evidence" value="ECO:0007669"/>
    <property type="project" value="UniProtKB-ARBA"/>
</dbReference>
<dbReference type="SUPFAM" id="SSF88713">
    <property type="entry name" value="Glycoside hydrolase/deacetylase"/>
    <property type="match status" value="1"/>
</dbReference>
<dbReference type="InterPro" id="IPR002509">
    <property type="entry name" value="NODB_dom"/>
</dbReference>
<dbReference type="GO" id="GO:0004099">
    <property type="term" value="F:chitin deacetylase activity"/>
    <property type="evidence" value="ECO:0007669"/>
    <property type="project" value="TreeGrafter"/>
</dbReference>
<feature type="domain" description="NodB homology" evidence="4">
    <location>
        <begin position="81"/>
        <end position="275"/>
    </location>
</feature>
<keyword evidence="1" id="KW-0479">Metal-binding</keyword>
<keyword evidence="6" id="KW-1185">Reference proteome</keyword>
<dbReference type="AlphaFoldDB" id="A0A086TMH7"/>
<evidence type="ECO:0000313" key="6">
    <source>
        <dbReference type="Proteomes" id="UP000243308"/>
    </source>
</evidence>
<dbReference type="InterPro" id="IPR011330">
    <property type="entry name" value="Glyco_hydro/deAcase_b/a-brl"/>
</dbReference>
<feature type="region of interest" description="Disordered" evidence="3">
    <location>
        <begin position="290"/>
        <end position="338"/>
    </location>
</feature>
<dbReference type="Pfam" id="PF01522">
    <property type="entry name" value="Polysacc_deac_1"/>
    <property type="match status" value="1"/>
</dbReference>
<name>A0A086TMH7_9FUNG</name>
<dbReference type="GO" id="GO:0046872">
    <property type="term" value="F:metal ion binding"/>
    <property type="evidence" value="ECO:0007669"/>
    <property type="project" value="UniProtKB-KW"/>
</dbReference>
<keyword evidence="2" id="KW-0378">Hydrolase</keyword>
<evidence type="ECO:0000256" key="1">
    <source>
        <dbReference type="ARBA" id="ARBA00022723"/>
    </source>
</evidence>
<dbReference type="PANTHER" id="PTHR10587:SF133">
    <property type="entry name" value="CHITIN DEACETYLASE 1-RELATED"/>
    <property type="match status" value="1"/>
</dbReference>
<dbReference type="Gene3D" id="3.20.20.370">
    <property type="entry name" value="Glycoside hydrolase/deacetylase"/>
    <property type="match status" value="1"/>
</dbReference>
<accession>A0A086TMH7</accession>
<feature type="compositionally biased region" description="Polar residues" evidence="3">
    <location>
        <begin position="325"/>
        <end position="337"/>
    </location>
</feature>
<dbReference type="OrthoDB" id="407355at2759"/>
<dbReference type="Proteomes" id="UP000243308">
    <property type="component" value="Unassembled WGS sequence"/>
</dbReference>
<proteinExistence type="predicted"/>